<dbReference type="Gene3D" id="3.10.620.30">
    <property type="match status" value="1"/>
</dbReference>
<keyword evidence="2" id="KW-0812">Transmembrane</keyword>
<feature type="transmembrane region" description="Helical" evidence="2">
    <location>
        <begin position="132"/>
        <end position="150"/>
    </location>
</feature>
<keyword evidence="2" id="KW-1133">Transmembrane helix</keyword>
<dbReference type="InterPro" id="IPR038765">
    <property type="entry name" value="Papain-like_cys_pep_sf"/>
</dbReference>
<feature type="compositionally biased region" description="Low complexity" evidence="1">
    <location>
        <begin position="512"/>
        <end position="528"/>
    </location>
</feature>
<gene>
    <name evidence="4" type="ORF">BDK89_4171</name>
</gene>
<dbReference type="InterPro" id="IPR052901">
    <property type="entry name" value="Bact_TGase-like"/>
</dbReference>
<dbReference type="AlphaFoldDB" id="A0A4R7I4E0"/>
<keyword evidence="2" id="KW-0472">Membrane</keyword>
<feature type="region of interest" description="Disordered" evidence="1">
    <location>
        <begin position="497"/>
        <end position="547"/>
    </location>
</feature>
<evidence type="ECO:0000256" key="1">
    <source>
        <dbReference type="SAM" id="MobiDB-lite"/>
    </source>
</evidence>
<organism evidence="4 5">
    <name type="scientific">Ilumatobacter fluminis</name>
    <dbReference type="NCBI Taxonomy" id="467091"/>
    <lineage>
        <taxon>Bacteria</taxon>
        <taxon>Bacillati</taxon>
        <taxon>Actinomycetota</taxon>
        <taxon>Acidimicrobiia</taxon>
        <taxon>Acidimicrobiales</taxon>
        <taxon>Ilumatobacteraceae</taxon>
        <taxon>Ilumatobacter</taxon>
    </lineage>
</organism>
<proteinExistence type="predicted"/>
<accession>A0A4R7I4E0</accession>
<sequence>MALTTLVRSLIAGALGLVLAVLGGTVFDAVLWQVLLVPVVVTAAVIVAARWGTIAVVVAGVASVVVTTAVVPVVSDGSVVDAFPGVWRAPKRLLSTEWPSPSDPAMIAAIALLVGSATAVAVGLATSPRWRLLPLLPIAVAGTVLLALAAPESPDVWLFVVTVVLVIAFIGSVPGQPVLSRRSLVPERTVLATVAVMAVVGIGAATAVAWDDRADPRDTDEPEVSATLLDPIEATVAIRTTEPVRELATISDRSVLARPSMPGRWRLAAFEEYDGQRWVPDIDLRPIGGRLATVPNDAEADVLDYRVQFDSDDLDLLPLPGAAVVVDRDVETDLDRVAVRFIERPGPDTVVDATAVLPPSTAEALAASVVVAPADEIAAAYTDVARTLAGDGADVERLGRLAQEMRFGWELDAAAAGFGQQLALIDRFIVETKRGTAEQFVTAFVLLARSLGYETRIAVGFDVPPDDLGAIFAIRTEHAAVWPEVLLDDGQWLPFDPVPDSQATDVDDDEPLPAQQTPAAAQPPAAEPVESDDEIEETGDDDAVSDTGWGTWATWARRVGTVSAVVLLPIVVIVGGILLLKLRRRRERLRAADPAARVRGAWANTTDSLVDAGLTIGPSWTDDRIADSSSAVVAGVPHETRRLAAMSSAVTFGTRPNEEAARLADDAARTASAIDAAIRASRTRWERLRWRLSLRSLRRATRSPVT</sequence>
<dbReference type="SUPFAM" id="SSF54001">
    <property type="entry name" value="Cysteine proteinases"/>
    <property type="match status" value="1"/>
</dbReference>
<evidence type="ECO:0000259" key="3">
    <source>
        <dbReference type="SMART" id="SM00460"/>
    </source>
</evidence>
<feature type="compositionally biased region" description="Acidic residues" evidence="1">
    <location>
        <begin position="529"/>
        <end position="544"/>
    </location>
</feature>
<dbReference type="InterPro" id="IPR002931">
    <property type="entry name" value="Transglutaminase-like"/>
</dbReference>
<keyword evidence="5" id="KW-1185">Reference proteome</keyword>
<feature type="transmembrane region" description="Helical" evidence="2">
    <location>
        <begin position="105"/>
        <end position="125"/>
    </location>
</feature>
<evidence type="ECO:0000313" key="5">
    <source>
        <dbReference type="Proteomes" id="UP000294558"/>
    </source>
</evidence>
<dbReference type="Proteomes" id="UP000294558">
    <property type="component" value="Unassembled WGS sequence"/>
</dbReference>
<dbReference type="PANTHER" id="PTHR42736:SF1">
    <property type="entry name" value="PROTEIN-GLUTAMINE GAMMA-GLUTAMYLTRANSFERASE"/>
    <property type="match status" value="1"/>
</dbReference>
<evidence type="ECO:0000313" key="4">
    <source>
        <dbReference type="EMBL" id="TDT18547.1"/>
    </source>
</evidence>
<dbReference type="Pfam" id="PF01841">
    <property type="entry name" value="Transglut_core"/>
    <property type="match status" value="1"/>
</dbReference>
<name>A0A4R7I4E0_9ACTN</name>
<comment type="caution">
    <text evidence="4">The sequence shown here is derived from an EMBL/GenBank/DDBJ whole genome shotgun (WGS) entry which is preliminary data.</text>
</comment>
<reference evidence="4 5" key="1">
    <citation type="submission" date="2019-03" db="EMBL/GenBank/DDBJ databases">
        <title>Sequencing the genomes of 1000 actinobacteria strains.</title>
        <authorList>
            <person name="Klenk H.-P."/>
        </authorList>
    </citation>
    <scope>NUCLEOTIDE SEQUENCE [LARGE SCALE GENOMIC DNA]</scope>
    <source>
        <strain evidence="4 5">DSM 18936</strain>
    </source>
</reference>
<feature type="transmembrane region" description="Helical" evidence="2">
    <location>
        <begin position="190"/>
        <end position="210"/>
    </location>
</feature>
<dbReference type="EMBL" id="SOAU01000001">
    <property type="protein sequence ID" value="TDT18547.1"/>
    <property type="molecule type" value="Genomic_DNA"/>
</dbReference>
<dbReference type="RefSeq" id="WP_133870756.1">
    <property type="nucleotide sequence ID" value="NZ_SOAU01000001.1"/>
</dbReference>
<feature type="transmembrane region" description="Helical" evidence="2">
    <location>
        <begin position="30"/>
        <end position="49"/>
    </location>
</feature>
<dbReference type="OrthoDB" id="9804023at2"/>
<feature type="domain" description="Transglutaminase-like" evidence="3">
    <location>
        <begin position="429"/>
        <end position="499"/>
    </location>
</feature>
<feature type="transmembrane region" description="Helical" evidence="2">
    <location>
        <begin position="156"/>
        <end position="178"/>
    </location>
</feature>
<evidence type="ECO:0000256" key="2">
    <source>
        <dbReference type="SAM" id="Phobius"/>
    </source>
</evidence>
<feature type="transmembrane region" description="Helical" evidence="2">
    <location>
        <begin position="561"/>
        <end position="580"/>
    </location>
</feature>
<protein>
    <submittedName>
        <fullName evidence="4">Transglutaminase superfamily protein</fullName>
    </submittedName>
</protein>
<feature type="transmembrane region" description="Helical" evidence="2">
    <location>
        <begin position="54"/>
        <end position="74"/>
    </location>
</feature>
<dbReference type="SMART" id="SM00460">
    <property type="entry name" value="TGc"/>
    <property type="match status" value="1"/>
</dbReference>
<dbReference type="PANTHER" id="PTHR42736">
    <property type="entry name" value="PROTEIN-GLUTAMINE GAMMA-GLUTAMYLTRANSFERASE"/>
    <property type="match status" value="1"/>
</dbReference>